<evidence type="ECO:0000256" key="1">
    <source>
        <dbReference type="SAM" id="MobiDB-lite"/>
    </source>
</evidence>
<protein>
    <submittedName>
        <fullName evidence="2">Uncharacterized protein</fullName>
    </submittedName>
</protein>
<sequence length="109" mass="12450">MRIPPYPRIEIFWLNYDFAVFDPTVEMAMLEAQGGYFETVRHAIVRYPHEQRVHGEAPLALAAPAPAAAAAPKYFKRDEESWVNKVNRGDKGDDRELRRTSISTSTSKQ</sequence>
<feature type="compositionally biased region" description="Polar residues" evidence="1">
    <location>
        <begin position="100"/>
        <end position="109"/>
    </location>
</feature>
<comment type="caution">
    <text evidence="2">The sequence shown here is derived from an EMBL/GenBank/DDBJ whole genome shotgun (WGS) entry which is preliminary data.</text>
</comment>
<dbReference type="AlphaFoldDB" id="A0A9P7GUU2"/>
<evidence type="ECO:0000313" key="2">
    <source>
        <dbReference type="EMBL" id="KAG5656509.1"/>
    </source>
</evidence>
<feature type="compositionally biased region" description="Basic and acidic residues" evidence="1">
    <location>
        <begin position="85"/>
        <end position="99"/>
    </location>
</feature>
<dbReference type="EMBL" id="JAGPUO010000021">
    <property type="protein sequence ID" value="KAG5656509.1"/>
    <property type="molecule type" value="Genomic_DNA"/>
</dbReference>
<dbReference type="Proteomes" id="UP000782241">
    <property type="component" value="Unassembled WGS sequence"/>
</dbReference>
<evidence type="ECO:0000313" key="3">
    <source>
        <dbReference type="Proteomes" id="UP000782241"/>
    </source>
</evidence>
<accession>A0A9P7GUU2</accession>
<feature type="region of interest" description="Disordered" evidence="1">
    <location>
        <begin position="85"/>
        <end position="109"/>
    </location>
</feature>
<keyword evidence="3" id="KW-1185">Reference proteome</keyword>
<name>A0A9P7GUU2_9HYPO</name>
<gene>
    <name evidence="2" type="ORF">KAF25_000096</name>
</gene>
<reference evidence="2" key="1">
    <citation type="submission" date="2021-04" db="EMBL/GenBank/DDBJ databases">
        <title>Draft genome of Fusarium avenaceum strain F156N33, isolated from an atmospheric sample in Virginia.</title>
        <authorList>
            <person name="Yang S."/>
            <person name="Vinatzer B.A."/>
            <person name="Coleman J."/>
        </authorList>
    </citation>
    <scope>NUCLEOTIDE SEQUENCE</scope>
    <source>
        <strain evidence="2">F156N33</strain>
    </source>
</reference>
<organism evidence="2 3">
    <name type="scientific">Fusarium avenaceum</name>
    <dbReference type="NCBI Taxonomy" id="40199"/>
    <lineage>
        <taxon>Eukaryota</taxon>
        <taxon>Fungi</taxon>
        <taxon>Dikarya</taxon>
        <taxon>Ascomycota</taxon>
        <taxon>Pezizomycotina</taxon>
        <taxon>Sordariomycetes</taxon>
        <taxon>Hypocreomycetidae</taxon>
        <taxon>Hypocreales</taxon>
        <taxon>Nectriaceae</taxon>
        <taxon>Fusarium</taxon>
        <taxon>Fusarium tricinctum species complex</taxon>
    </lineage>
</organism>
<proteinExistence type="predicted"/>